<comment type="caution">
    <text evidence="2">The sequence shown here is derived from an EMBL/GenBank/DDBJ whole genome shotgun (WGS) entry which is preliminary data.</text>
</comment>
<keyword evidence="3" id="KW-1185">Reference proteome</keyword>
<proteinExistence type="predicted"/>
<dbReference type="SUPFAM" id="SSF56112">
    <property type="entry name" value="Protein kinase-like (PK-like)"/>
    <property type="match status" value="1"/>
</dbReference>
<dbReference type="AlphaFoldDB" id="A0A5N5SZF2"/>
<protein>
    <recommendedName>
        <fullName evidence="1">CHK kinase-like domain-containing protein</fullName>
    </recommendedName>
</protein>
<accession>A0A5N5SZF2</accession>
<organism evidence="2 3">
    <name type="scientific">Armadillidium nasatum</name>
    <dbReference type="NCBI Taxonomy" id="96803"/>
    <lineage>
        <taxon>Eukaryota</taxon>
        <taxon>Metazoa</taxon>
        <taxon>Ecdysozoa</taxon>
        <taxon>Arthropoda</taxon>
        <taxon>Crustacea</taxon>
        <taxon>Multicrustacea</taxon>
        <taxon>Malacostraca</taxon>
        <taxon>Eumalacostraca</taxon>
        <taxon>Peracarida</taxon>
        <taxon>Isopoda</taxon>
        <taxon>Oniscidea</taxon>
        <taxon>Crinocheta</taxon>
        <taxon>Armadillidiidae</taxon>
        <taxon>Armadillidium</taxon>
    </lineage>
</organism>
<reference evidence="2 3" key="1">
    <citation type="journal article" date="2019" name="PLoS Biol.">
        <title>Sex chromosomes control vertical transmission of feminizing Wolbachia symbionts in an isopod.</title>
        <authorList>
            <person name="Becking T."/>
            <person name="Chebbi M.A."/>
            <person name="Giraud I."/>
            <person name="Moumen B."/>
            <person name="Laverre T."/>
            <person name="Caubet Y."/>
            <person name="Peccoud J."/>
            <person name="Gilbert C."/>
            <person name="Cordaux R."/>
        </authorList>
    </citation>
    <scope>NUCLEOTIDE SEQUENCE [LARGE SCALE GENOMIC DNA]</scope>
    <source>
        <strain evidence="2">ANa2</strain>
        <tissue evidence="2">Whole body excluding digestive tract and cuticle</tissue>
    </source>
</reference>
<name>A0A5N5SZF2_9CRUS</name>
<evidence type="ECO:0000259" key="1">
    <source>
        <dbReference type="SMART" id="SM00587"/>
    </source>
</evidence>
<dbReference type="Gene3D" id="3.90.1200.10">
    <property type="match status" value="1"/>
</dbReference>
<dbReference type="PANTHER" id="PTHR11012:SF30">
    <property type="entry name" value="PROTEIN KINASE-LIKE DOMAIN-CONTAINING"/>
    <property type="match status" value="1"/>
</dbReference>
<sequence>MNKHLETLRLPQIKTPKYYAGSFEKGREAFLTENLRKQGFVLHDRRKGQDFNHASLVMGELGRFHASSLLLEDSIAPKTFEETFDNFEESWLDVNNQGFNAFLDILKSQVQSSIKYLNEYPKYDKCVKWFQANFDSMGQYFLDGLKSTKPFEVITHGDCWTNNMLFKYNEKNKPEDIRFVDLQCTRKSSPASDISYFICSSLNGELRRKYLKELLLIYYQSFSKVLILARKNIPFSFKELEDEMEKRKVYGILSGLMIVGGVLFVDEEEMWNFDSFTDEKSDVLTVNADGKFKKLMERENSFQDRLLSLFDDMLASPVFDI</sequence>
<dbReference type="SMART" id="SM00587">
    <property type="entry name" value="CHK"/>
    <property type="match status" value="1"/>
</dbReference>
<dbReference type="PANTHER" id="PTHR11012">
    <property type="entry name" value="PROTEIN KINASE-LIKE DOMAIN-CONTAINING"/>
    <property type="match status" value="1"/>
</dbReference>
<dbReference type="Pfam" id="PF02958">
    <property type="entry name" value="EcKL"/>
    <property type="match status" value="1"/>
</dbReference>
<feature type="domain" description="CHK kinase-like" evidence="1">
    <location>
        <begin position="30"/>
        <end position="228"/>
    </location>
</feature>
<dbReference type="OrthoDB" id="5915577at2759"/>
<dbReference type="InterPro" id="IPR011009">
    <property type="entry name" value="Kinase-like_dom_sf"/>
</dbReference>
<dbReference type="InterPro" id="IPR015897">
    <property type="entry name" value="CHK_kinase-like"/>
</dbReference>
<evidence type="ECO:0000313" key="2">
    <source>
        <dbReference type="EMBL" id="KAB7499288.1"/>
    </source>
</evidence>
<dbReference type="InterPro" id="IPR004119">
    <property type="entry name" value="EcKL"/>
</dbReference>
<evidence type="ECO:0000313" key="3">
    <source>
        <dbReference type="Proteomes" id="UP000326759"/>
    </source>
</evidence>
<dbReference type="Proteomes" id="UP000326759">
    <property type="component" value="Unassembled WGS sequence"/>
</dbReference>
<gene>
    <name evidence="2" type="ORF">Anas_04956</name>
</gene>
<dbReference type="EMBL" id="SEYY01018487">
    <property type="protein sequence ID" value="KAB7499288.1"/>
    <property type="molecule type" value="Genomic_DNA"/>
</dbReference>